<dbReference type="PANTHER" id="PTHR39203:SF1">
    <property type="entry name" value="CYTOPLASMIC PROTEIN"/>
    <property type="match status" value="1"/>
</dbReference>
<dbReference type="InParanoid" id="A0A136IVJ1"/>
<dbReference type="InterPro" id="IPR015947">
    <property type="entry name" value="PUA-like_sf"/>
</dbReference>
<dbReference type="PANTHER" id="PTHR39203">
    <property type="entry name" value="CYTOPLASMIC PROTEIN-RELATED"/>
    <property type="match status" value="1"/>
</dbReference>
<dbReference type="OrthoDB" id="5511151at2759"/>
<organism evidence="2 3">
    <name type="scientific">Microdochium bolleyi</name>
    <dbReference type="NCBI Taxonomy" id="196109"/>
    <lineage>
        <taxon>Eukaryota</taxon>
        <taxon>Fungi</taxon>
        <taxon>Dikarya</taxon>
        <taxon>Ascomycota</taxon>
        <taxon>Pezizomycotina</taxon>
        <taxon>Sordariomycetes</taxon>
        <taxon>Xylariomycetidae</taxon>
        <taxon>Xylariales</taxon>
        <taxon>Microdochiaceae</taxon>
        <taxon>Microdochium</taxon>
    </lineage>
</organism>
<dbReference type="InterPro" id="IPR009326">
    <property type="entry name" value="DUF984"/>
</dbReference>
<evidence type="ECO:0000313" key="2">
    <source>
        <dbReference type="EMBL" id="KXJ88786.1"/>
    </source>
</evidence>
<proteinExistence type="predicted"/>
<dbReference type="EMBL" id="KQ964257">
    <property type="protein sequence ID" value="KXJ88786.1"/>
    <property type="molecule type" value="Genomic_DNA"/>
</dbReference>
<reference evidence="3" key="1">
    <citation type="submission" date="2016-02" db="EMBL/GenBank/DDBJ databases">
        <title>Draft genome sequence of Microdochium bolleyi, a fungal endophyte of beachgrass.</title>
        <authorList>
            <consortium name="DOE Joint Genome Institute"/>
            <person name="David A.S."/>
            <person name="May G."/>
            <person name="Haridas S."/>
            <person name="Lim J."/>
            <person name="Wang M."/>
            <person name="Labutti K."/>
            <person name="Lipzen A."/>
            <person name="Barry K."/>
            <person name="Grigoriev I.V."/>
        </authorList>
    </citation>
    <scope>NUCLEOTIDE SEQUENCE [LARGE SCALE GENOMIC DNA]</scope>
    <source>
        <strain evidence="3">J235TASD1</strain>
    </source>
</reference>
<name>A0A136IVJ1_9PEZI</name>
<dbReference type="InterPro" id="IPR007374">
    <property type="entry name" value="ASCH_domain"/>
</dbReference>
<accession>A0A136IVJ1</accession>
<feature type="domain" description="ASCH" evidence="1">
    <location>
        <begin position="33"/>
        <end position="149"/>
    </location>
</feature>
<dbReference type="AlphaFoldDB" id="A0A136IVJ1"/>
<sequence>MSTIDPQRPDIVAYMAAASQALGQDLPAPKDVFAFGDDQSALNDSLLQLVLEGKKTGTATYPIPQPLHWGPGDYAVVVDSRSEPRAIIRTISFVQCPFRDVTEEFALSEAEGDYEAWRTGHIRFWKELQGEKDFCEDSVVQCERFELVYPKPSGQ</sequence>
<evidence type="ECO:0000259" key="1">
    <source>
        <dbReference type="SMART" id="SM01022"/>
    </source>
</evidence>
<dbReference type="SUPFAM" id="SSF88697">
    <property type="entry name" value="PUA domain-like"/>
    <property type="match status" value="1"/>
</dbReference>
<dbReference type="CDD" id="cd06553">
    <property type="entry name" value="ASCH_Ef3133_like"/>
    <property type="match status" value="1"/>
</dbReference>
<gene>
    <name evidence="2" type="ORF">Micbo1qcDRAFT_235638</name>
</gene>
<dbReference type="Pfam" id="PF04266">
    <property type="entry name" value="ASCH"/>
    <property type="match status" value="1"/>
</dbReference>
<dbReference type="Gene3D" id="3.10.400.10">
    <property type="entry name" value="Sulfate adenylyltransferase"/>
    <property type="match status" value="1"/>
</dbReference>
<dbReference type="SMART" id="SM01022">
    <property type="entry name" value="ASCH"/>
    <property type="match status" value="1"/>
</dbReference>
<protein>
    <submittedName>
        <fullName evidence="2">PUA-like domain-containing protein</fullName>
    </submittedName>
</protein>
<dbReference type="Proteomes" id="UP000070501">
    <property type="component" value="Unassembled WGS sequence"/>
</dbReference>
<keyword evidence="3" id="KW-1185">Reference proteome</keyword>
<evidence type="ECO:0000313" key="3">
    <source>
        <dbReference type="Proteomes" id="UP000070501"/>
    </source>
</evidence>